<feature type="transmembrane region" description="Helical" evidence="4">
    <location>
        <begin position="61"/>
        <end position="82"/>
    </location>
</feature>
<feature type="transmembrane region" description="Helical" evidence="4">
    <location>
        <begin position="220"/>
        <end position="241"/>
    </location>
</feature>
<keyword evidence="4" id="KW-1133">Transmembrane helix</keyword>
<dbReference type="PROSITE" id="PS50850">
    <property type="entry name" value="MFS"/>
    <property type="match status" value="1"/>
</dbReference>
<proteinExistence type="inferred from homology"/>
<keyword evidence="7" id="KW-1185">Reference proteome</keyword>
<feature type="transmembrane region" description="Helical" evidence="4">
    <location>
        <begin position="154"/>
        <end position="176"/>
    </location>
</feature>
<dbReference type="HOGENOM" id="CLU_001265_1_1_1"/>
<organism evidence="6 7">
    <name type="scientific">Moniliophthora roreri (strain MCA 2997)</name>
    <name type="common">Cocoa frosty pod rot fungus</name>
    <name type="synonym">Crinipellis roreri</name>
    <dbReference type="NCBI Taxonomy" id="1381753"/>
    <lineage>
        <taxon>Eukaryota</taxon>
        <taxon>Fungi</taxon>
        <taxon>Dikarya</taxon>
        <taxon>Basidiomycota</taxon>
        <taxon>Agaricomycotina</taxon>
        <taxon>Agaricomycetes</taxon>
        <taxon>Agaricomycetidae</taxon>
        <taxon>Agaricales</taxon>
        <taxon>Marasmiineae</taxon>
        <taxon>Marasmiaceae</taxon>
        <taxon>Moniliophthora</taxon>
    </lineage>
</organism>
<comment type="subcellular location">
    <subcellularLocation>
        <location evidence="1">Membrane</location>
        <topology evidence="1">Multi-pass membrane protein</topology>
    </subcellularLocation>
</comment>
<reference evidence="6 7" key="1">
    <citation type="journal article" date="2014" name="BMC Genomics">
        <title>Genome and secretome analysis of the hemibiotrophic fungal pathogen, Moniliophthora roreri, which causes frosty pod rot disease of cacao: mechanisms of the biotrophic and necrotrophic phases.</title>
        <authorList>
            <person name="Meinhardt L.W."/>
            <person name="Costa G.G.L."/>
            <person name="Thomazella D.P.T."/>
            <person name="Teixeira P.J.P.L."/>
            <person name="Carazzolle M.F."/>
            <person name="Schuster S.C."/>
            <person name="Carlson J.E."/>
            <person name="Guiltinan M.J."/>
            <person name="Mieczkowski P."/>
            <person name="Farmer A."/>
            <person name="Ramaraj T."/>
            <person name="Crozier J."/>
            <person name="Davis R.E."/>
            <person name="Shao J."/>
            <person name="Melnick R.L."/>
            <person name="Pereira G.A.G."/>
            <person name="Bailey B.A."/>
        </authorList>
    </citation>
    <scope>NUCLEOTIDE SEQUENCE [LARGE SCALE GENOMIC DNA]</scope>
    <source>
        <strain evidence="6 7">MCA 2997</strain>
    </source>
</reference>
<dbReference type="EMBL" id="AWSO01000978">
    <property type="protein sequence ID" value="ESK86103.1"/>
    <property type="molecule type" value="Genomic_DNA"/>
</dbReference>
<feature type="compositionally biased region" description="Polar residues" evidence="3">
    <location>
        <begin position="1"/>
        <end position="16"/>
    </location>
</feature>
<feature type="transmembrane region" description="Helical" evidence="4">
    <location>
        <begin position="131"/>
        <end position="148"/>
    </location>
</feature>
<feature type="transmembrane region" description="Helical" evidence="4">
    <location>
        <begin position="353"/>
        <end position="376"/>
    </location>
</feature>
<dbReference type="OrthoDB" id="6509908at2759"/>
<evidence type="ECO:0000313" key="6">
    <source>
        <dbReference type="EMBL" id="ESK86103.1"/>
    </source>
</evidence>
<dbReference type="InterPro" id="IPR020846">
    <property type="entry name" value="MFS_dom"/>
</dbReference>
<dbReference type="GO" id="GO:0016020">
    <property type="term" value="C:membrane"/>
    <property type="evidence" value="ECO:0007669"/>
    <property type="project" value="UniProtKB-SubCell"/>
</dbReference>
<feature type="region of interest" description="Disordered" evidence="3">
    <location>
        <begin position="1"/>
        <end position="20"/>
    </location>
</feature>
<name>V2WGX2_MONRO</name>
<dbReference type="PANTHER" id="PTHR11360:SF234">
    <property type="entry name" value="MFS-TYPE TRANSPORTER DBAD-RELATED"/>
    <property type="match status" value="1"/>
</dbReference>
<dbReference type="AlphaFoldDB" id="V2WGX2"/>
<feature type="transmembrane region" description="Helical" evidence="4">
    <location>
        <begin position="102"/>
        <end position="119"/>
    </location>
</feature>
<dbReference type="Pfam" id="PF07690">
    <property type="entry name" value="MFS_1"/>
    <property type="match status" value="1"/>
</dbReference>
<dbReference type="InterPro" id="IPR036259">
    <property type="entry name" value="MFS_trans_sf"/>
</dbReference>
<keyword evidence="4" id="KW-0812">Transmembrane</keyword>
<dbReference type="KEGG" id="mrr:Moror_9339"/>
<sequence length="449" mass="48108">MASTALPPVSQTTSFEAPTVHGEYQGKKVLGVEEKDIEKQKSPSQSEVTTLDDYPDGGARAWLIVLGTVLSGFGTFGFVNSWGVFQSYYEENLLKGTSPSTIAWIGSIQYALVFLPGLVTGRLFDIGIFKIPFAIASAIIVASCFVIAECTRYWHFLLCQGFALGLASGMVFGPSMGILGHWFKKRRGLALGVTATGSSIGGTVLPIAARKLIVQVGFPWTMRIIGFILLFILSIPNLTLARRLPPAHVTGGLLNLRAFKSPVFTVYSFSIWVSFLGLYTVLTYIDISAIQSGISPDLSFYLVSITNAASGFGRLSSAFMADRLGPINYFAPMTIIAALLTYAWPFAQSIGSLVAVAIIYGFSSGAFVSTFIMPVYEMGEISDVGRRTGMVMSIAAIGALVGPPISGAINHSSGSFEAVGYYAGTMVLFSASLLVLTKYLVLHTLRGKF</sequence>
<evidence type="ECO:0000256" key="1">
    <source>
        <dbReference type="ARBA" id="ARBA00004141"/>
    </source>
</evidence>
<dbReference type="GO" id="GO:0022857">
    <property type="term" value="F:transmembrane transporter activity"/>
    <property type="evidence" value="ECO:0007669"/>
    <property type="project" value="InterPro"/>
</dbReference>
<keyword evidence="4" id="KW-0472">Membrane</keyword>
<dbReference type="InterPro" id="IPR050327">
    <property type="entry name" value="Proton-linked_MCT"/>
</dbReference>
<evidence type="ECO:0000256" key="3">
    <source>
        <dbReference type="SAM" id="MobiDB-lite"/>
    </source>
</evidence>
<accession>V2WGX2</accession>
<feature type="transmembrane region" description="Helical" evidence="4">
    <location>
        <begin position="327"/>
        <end position="347"/>
    </location>
</feature>
<feature type="transmembrane region" description="Helical" evidence="4">
    <location>
        <begin position="188"/>
        <end position="208"/>
    </location>
</feature>
<evidence type="ECO:0000313" key="7">
    <source>
        <dbReference type="Proteomes" id="UP000017559"/>
    </source>
</evidence>
<dbReference type="PANTHER" id="PTHR11360">
    <property type="entry name" value="MONOCARBOXYLATE TRANSPORTER"/>
    <property type="match status" value="1"/>
</dbReference>
<feature type="transmembrane region" description="Helical" evidence="4">
    <location>
        <begin position="421"/>
        <end position="441"/>
    </location>
</feature>
<feature type="transmembrane region" description="Helical" evidence="4">
    <location>
        <begin position="298"/>
        <end position="315"/>
    </location>
</feature>
<evidence type="ECO:0000259" key="5">
    <source>
        <dbReference type="PROSITE" id="PS50850"/>
    </source>
</evidence>
<dbReference type="SUPFAM" id="SSF103473">
    <property type="entry name" value="MFS general substrate transporter"/>
    <property type="match status" value="1"/>
</dbReference>
<comment type="caution">
    <text evidence="6">The sequence shown here is derived from an EMBL/GenBank/DDBJ whole genome shotgun (WGS) entry which is preliminary data.</text>
</comment>
<dbReference type="InterPro" id="IPR011701">
    <property type="entry name" value="MFS"/>
</dbReference>
<evidence type="ECO:0000256" key="4">
    <source>
        <dbReference type="SAM" id="Phobius"/>
    </source>
</evidence>
<dbReference type="Proteomes" id="UP000017559">
    <property type="component" value="Unassembled WGS sequence"/>
</dbReference>
<feature type="domain" description="Major facilitator superfamily (MFS) profile" evidence="5">
    <location>
        <begin position="263"/>
        <end position="449"/>
    </location>
</feature>
<feature type="transmembrane region" description="Helical" evidence="4">
    <location>
        <begin position="262"/>
        <end position="286"/>
    </location>
</feature>
<protein>
    <submittedName>
        <fullName evidence="6">Mfs monocarboxylate transporter</fullName>
    </submittedName>
</protein>
<gene>
    <name evidence="6" type="ORF">Moror_9339</name>
</gene>
<evidence type="ECO:0000256" key="2">
    <source>
        <dbReference type="ARBA" id="ARBA00006727"/>
    </source>
</evidence>
<comment type="similarity">
    <text evidence="2">Belongs to the major facilitator superfamily. Monocarboxylate porter (TC 2.A.1.13) family.</text>
</comment>
<dbReference type="Gene3D" id="1.20.1250.20">
    <property type="entry name" value="MFS general substrate transporter like domains"/>
    <property type="match status" value="2"/>
</dbReference>
<feature type="transmembrane region" description="Helical" evidence="4">
    <location>
        <begin position="388"/>
        <end position="409"/>
    </location>
</feature>